<sequence>MSLQPFVPPFTQVCDVIKQTTWHHDLTVREIPAPTRIAKDSMAIEAVVSHDGEEIGSGRLIVLHQSFWEDAWEGDYRLVTMSRAEVDHQIATDPLLGEVAWSWLTDALDQRRTTYRAAAGTTTAVLSHSFGQIAGDPEENRVELRASWTPDIEETHDIVDHLMAWQDLLCLTCGIQPVPDGVVSIAPRRAK</sequence>
<dbReference type="Pfam" id="PF11452">
    <property type="entry name" value="DUF3000"/>
    <property type="match status" value="1"/>
</dbReference>
<dbReference type="KEGG" id="cgrn:4412665_01247"/>
<reference evidence="1 2" key="1">
    <citation type="submission" date="2017-06" db="EMBL/GenBank/DDBJ databases">
        <authorList>
            <consortium name="Pathogen Informatics"/>
        </authorList>
    </citation>
    <scope>NUCLEOTIDE SEQUENCE [LARGE SCALE GENOMIC DNA]</scope>
    <source>
        <strain evidence="1 2">NCTC11865</strain>
    </source>
</reference>
<dbReference type="InterPro" id="IPR021555">
    <property type="entry name" value="DUF3000"/>
</dbReference>
<organism evidence="1 2">
    <name type="scientific">Cutibacterium granulosum</name>
    <dbReference type="NCBI Taxonomy" id="33011"/>
    <lineage>
        <taxon>Bacteria</taxon>
        <taxon>Bacillati</taxon>
        <taxon>Actinomycetota</taxon>
        <taxon>Actinomycetes</taxon>
        <taxon>Propionibacteriales</taxon>
        <taxon>Propionibacteriaceae</taxon>
        <taxon>Cutibacterium</taxon>
    </lineage>
</organism>
<accession>A0A239WPP5</accession>
<name>A0A239WPP5_9ACTN</name>
<protein>
    <submittedName>
        <fullName evidence="1">Protein of uncharacterized function (DUF3000)</fullName>
    </submittedName>
</protein>
<dbReference type="RefSeq" id="WP_021103261.1">
    <property type="nucleotide sequence ID" value="NZ_CALTUW010000007.1"/>
</dbReference>
<dbReference type="Proteomes" id="UP000215332">
    <property type="component" value="Chromosome 1"/>
</dbReference>
<evidence type="ECO:0000313" key="2">
    <source>
        <dbReference type="Proteomes" id="UP000215332"/>
    </source>
</evidence>
<dbReference type="EMBL" id="LT906441">
    <property type="protein sequence ID" value="SNV35584.1"/>
    <property type="molecule type" value="Genomic_DNA"/>
</dbReference>
<evidence type="ECO:0000313" key="1">
    <source>
        <dbReference type="EMBL" id="SNV35584.1"/>
    </source>
</evidence>
<gene>
    <name evidence="1" type="ORF">SAMEA4412665_01247</name>
</gene>
<dbReference type="AlphaFoldDB" id="A0A239WPP5"/>
<dbReference type="eggNOG" id="ENOG50318WM">
    <property type="taxonomic scope" value="Bacteria"/>
</dbReference>
<proteinExistence type="predicted"/>